<accession>A0A506UEQ2</accession>
<evidence type="ECO:0000313" key="9">
    <source>
        <dbReference type="Proteomes" id="UP000320314"/>
    </source>
</evidence>
<keyword evidence="9" id="KW-1185">Reference proteome</keyword>
<dbReference type="AlphaFoldDB" id="A0A506UEQ2"/>
<comment type="similarity">
    <text evidence="1 5">Belongs to the thiolase-like superfamily. Thiolase family.</text>
</comment>
<dbReference type="InterPro" id="IPR016039">
    <property type="entry name" value="Thiolase-like"/>
</dbReference>
<dbReference type="OrthoDB" id="9764638at2"/>
<name>A0A506UEQ2_9HYPH</name>
<dbReference type="InterPro" id="IPR002155">
    <property type="entry name" value="Thiolase"/>
</dbReference>
<dbReference type="PANTHER" id="PTHR18919:SF107">
    <property type="entry name" value="ACETYL-COA ACETYLTRANSFERASE, CYTOSOLIC"/>
    <property type="match status" value="1"/>
</dbReference>
<dbReference type="EMBL" id="VHLH01000007">
    <property type="protein sequence ID" value="TPW30217.1"/>
    <property type="molecule type" value="Genomic_DNA"/>
</dbReference>
<organism evidence="8 9">
    <name type="scientific">Pararhizobium mangrovi</name>
    <dbReference type="NCBI Taxonomy" id="2590452"/>
    <lineage>
        <taxon>Bacteria</taxon>
        <taxon>Pseudomonadati</taxon>
        <taxon>Pseudomonadota</taxon>
        <taxon>Alphaproteobacteria</taxon>
        <taxon>Hyphomicrobiales</taxon>
        <taxon>Rhizobiaceae</taxon>
        <taxon>Rhizobium/Agrobacterium group</taxon>
        <taxon>Pararhizobium</taxon>
    </lineage>
</organism>
<evidence type="ECO:0000259" key="7">
    <source>
        <dbReference type="Pfam" id="PF02803"/>
    </source>
</evidence>
<feature type="domain" description="Thiolase C-terminal" evidence="7">
    <location>
        <begin position="294"/>
        <end position="398"/>
    </location>
</feature>
<reference evidence="8 9" key="1">
    <citation type="submission" date="2019-06" db="EMBL/GenBank/DDBJ databases">
        <authorList>
            <person name="Li M."/>
        </authorList>
    </citation>
    <scope>NUCLEOTIDE SEQUENCE [LARGE SCALE GENOMIC DNA]</scope>
    <source>
        <strain evidence="8 9">BGMRC6574</strain>
    </source>
</reference>
<dbReference type="RefSeq" id="WP_141166068.1">
    <property type="nucleotide sequence ID" value="NZ_VHLH01000007.1"/>
</dbReference>
<evidence type="ECO:0000256" key="3">
    <source>
        <dbReference type="ARBA" id="ARBA00023315"/>
    </source>
</evidence>
<dbReference type="PIRSF" id="PIRSF000429">
    <property type="entry name" value="Ac-CoA_Ac_transf"/>
    <property type="match status" value="1"/>
</dbReference>
<dbReference type="CDD" id="cd00751">
    <property type="entry name" value="thiolase"/>
    <property type="match status" value="1"/>
</dbReference>
<dbReference type="SUPFAM" id="SSF53901">
    <property type="entry name" value="Thiolase-like"/>
    <property type="match status" value="2"/>
</dbReference>
<keyword evidence="2 5" id="KW-0808">Transferase</keyword>
<dbReference type="Gene3D" id="3.40.47.10">
    <property type="match status" value="1"/>
</dbReference>
<feature type="active site" description="Acyl-thioester intermediate" evidence="4">
    <location>
        <position position="91"/>
    </location>
</feature>
<protein>
    <submittedName>
        <fullName evidence="8">Thiolase family protein</fullName>
    </submittedName>
</protein>
<dbReference type="Pfam" id="PF02803">
    <property type="entry name" value="Thiolase_C"/>
    <property type="match status" value="1"/>
</dbReference>
<comment type="caution">
    <text evidence="8">The sequence shown here is derived from an EMBL/GenBank/DDBJ whole genome shotgun (WGS) entry which is preliminary data.</text>
</comment>
<feature type="domain" description="Thiolase N-terminal" evidence="6">
    <location>
        <begin position="16"/>
        <end position="266"/>
    </location>
</feature>
<evidence type="ECO:0000256" key="2">
    <source>
        <dbReference type="ARBA" id="ARBA00022679"/>
    </source>
</evidence>
<dbReference type="InterPro" id="IPR020617">
    <property type="entry name" value="Thiolase_C"/>
</dbReference>
<sequence>MAPTSVEIPYRAYWATPFAKWQGSLSHLHSLKFAAHVAKTALTDRSIDPSVFDFGVLGTTVPQQGCFYGLPWVTGLLGAEHVAGPTIAQACATGARILCTAFDEIAAGRAGVALAIAADRVSNGPQLYHPDPEGPGGAGRHEAWVLDNFERDPWAGCAMVDTAENVAARYGIGLKEQHDLVLRRYAQYDEALANDRAFQRRYMTLPFEVPDARFQKTRTSLEGDEGIYPTTPEKLARQRPVREGGTVSLAAQTHPADGNAAIVLAAPEKARDLSSDPAIRVTPLAFGQSREAKGYMPAAPIEAARRALAQAGLGIADMDAIKAHNPFVVNDIAFARAFDIDVARMNNFGCSLVWGHPQAPTGVRAIIELIEELVLRGGGIGLFEGCAAGDSAMAMVVKVEERRS</sequence>
<dbReference type="Pfam" id="PF00108">
    <property type="entry name" value="Thiolase_N"/>
    <property type="match status" value="1"/>
</dbReference>
<evidence type="ECO:0000259" key="6">
    <source>
        <dbReference type="Pfam" id="PF00108"/>
    </source>
</evidence>
<gene>
    <name evidence="8" type="ORF">FJU11_05680</name>
</gene>
<dbReference type="GO" id="GO:0003988">
    <property type="term" value="F:acetyl-CoA C-acyltransferase activity"/>
    <property type="evidence" value="ECO:0007669"/>
    <property type="project" value="UniProtKB-ARBA"/>
</dbReference>
<evidence type="ECO:0000256" key="4">
    <source>
        <dbReference type="PIRSR" id="PIRSR000429-1"/>
    </source>
</evidence>
<feature type="active site" description="Proton acceptor" evidence="4">
    <location>
        <position position="356"/>
    </location>
</feature>
<evidence type="ECO:0000256" key="1">
    <source>
        <dbReference type="ARBA" id="ARBA00010982"/>
    </source>
</evidence>
<proteinExistence type="inferred from homology"/>
<feature type="active site" description="Proton acceptor" evidence="4">
    <location>
        <position position="386"/>
    </location>
</feature>
<dbReference type="InterPro" id="IPR020616">
    <property type="entry name" value="Thiolase_N"/>
</dbReference>
<dbReference type="PANTHER" id="PTHR18919">
    <property type="entry name" value="ACETYL-COA C-ACYLTRANSFERASE"/>
    <property type="match status" value="1"/>
</dbReference>
<evidence type="ECO:0000256" key="5">
    <source>
        <dbReference type="RuleBase" id="RU003557"/>
    </source>
</evidence>
<keyword evidence="3 5" id="KW-0012">Acyltransferase</keyword>
<evidence type="ECO:0000313" key="8">
    <source>
        <dbReference type="EMBL" id="TPW30217.1"/>
    </source>
</evidence>
<dbReference type="Proteomes" id="UP000320314">
    <property type="component" value="Unassembled WGS sequence"/>
</dbReference>